<dbReference type="PANTHER" id="PTHR34580:SF3">
    <property type="entry name" value="PROTEIN PAFB"/>
    <property type="match status" value="1"/>
</dbReference>
<dbReference type="EMBL" id="JBEVCJ010000037">
    <property type="protein sequence ID" value="MET1257151.1"/>
    <property type="molecule type" value="Genomic_DNA"/>
</dbReference>
<dbReference type="InterPro" id="IPR051534">
    <property type="entry name" value="CBASS_pafABC_assoc_protein"/>
</dbReference>
<proteinExistence type="predicted"/>
<dbReference type="PANTHER" id="PTHR34580">
    <property type="match status" value="1"/>
</dbReference>
<sequence>MRRADRLFQITQILRNKRLVTAKQLAERLQVSERTIYRDIQDLSLSGVPVESEPGLGYMLRHSLDIPPIMFNRNELEAILLGVKMIKAWAGQELAMSAETALDKIEAVLPKELLNHLETSKLFVPAFVINPQHKHNFETLRQAINQKQVIEINYQSLEQQISKRKLNPLGLYYWGKVWTLVAWCLLRKDFRVFRVDQIQHILVLEQTYTEYPGQALTDYIEQQTKHCEAQISLDPNMDYC</sequence>
<organism evidence="4 5">
    <name type="scientific">Aliikangiella maris</name>
    <dbReference type="NCBI Taxonomy" id="3162458"/>
    <lineage>
        <taxon>Bacteria</taxon>
        <taxon>Pseudomonadati</taxon>
        <taxon>Pseudomonadota</taxon>
        <taxon>Gammaproteobacteria</taxon>
        <taxon>Oceanospirillales</taxon>
        <taxon>Pleioneaceae</taxon>
        <taxon>Aliikangiella</taxon>
    </lineage>
</organism>
<evidence type="ECO:0000259" key="3">
    <source>
        <dbReference type="PROSITE" id="PS51000"/>
    </source>
</evidence>
<dbReference type="InterPro" id="IPR036390">
    <property type="entry name" value="WH_DNA-bd_sf"/>
</dbReference>
<dbReference type="Proteomes" id="UP001548189">
    <property type="component" value="Unassembled WGS sequence"/>
</dbReference>
<keyword evidence="5" id="KW-1185">Reference proteome</keyword>
<dbReference type="SUPFAM" id="SSF46785">
    <property type="entry name" value="Winged helix' DNA-binding domain"/>
    <property type="match status" value="1"/>
</dbReference>
<evidence type="ECO:0000313" key="4">
    <source>
        <dbReference type="EMBL" id="MET1257151.1"/>
    </source>
</evidence>
<keyword evidence="1" id="KW-0805">Transcription regulation</keyword>
<protein>
    <submittedName>
        <fullName evidence="4">YafY family protein</fullName>
    </submittedName>
</protein>
<accession>A0ABV2BZ05</accession>
<dbReference type="InterPro" id="IPR013196">
    <property type="entry name" value="HTH_11"/>
</dbReference>
<dbReference type="Pfam" id="PF08279">
    <property type="entry name" value="HTH_11"/>
    <property type="match status" value="1"/>
</dbReference>
<dbReference type="InterPro" id="IPR036388">
    <property type="entry name" value="WH-like_DNA-bd_sf"/>
</dbReference>
<name>A0ABV2BZ05_9GAMM</name>
<dbReference type="InterPro" id="IPR026881">
    <property type="entry name" value="WYL_dom"/>
</dbReference>
<evidence type="ECO:0000256" key="1">
    <source>
        <dbReference type="ARBA" id="ARBA00023015"/>
    </source>
</evidence>
<dbReference type="Gene3D" id="1.10.10.10">
    <property type="entry name" value="Winged helix-like DNA-binding domain superfamily/Winged helix DNA-binding domain"/>
    <property type="match status" value="1"/>
</dbReference>
<evidence type="ECO:0000313" key="5">
    <source>
        <dbReference type="Proteomes" id="UP001548189"/>
    </source>
</evidence>
<dbReference type="RefSeq" id="WP_353897734.1">
    <property type="nucleotide sequence ID" value="NZ_JBEVCJ010000037.1"/>
</dbReference>
<dbReference type="SMART" id="SM00420">
    <property type="entry name" value="HTH_DEOR"/>
    <property type="match status" value="1"/>
</dbReference>
<dbReference type="Pfam" id="PF13280">
    <property type="entry name" value="WYL"/>
    <property type="match status" value="1"/>
</dbReference>
<dbReference type="PROSITE" id="PS52050">
    <property type="entry name" value="WYL"/>
    <property type="match status" value="1"/>
</dbReference>
<keyword evidence="2" id="KW-0804">Transcription</keyword>
<dbReference type="InterPro" id="IPR001034">
    <property type="entry name" value="DeoR_HTH"/>
</dbReference>
<evidence type="ECO:0000256" key="2">
    <source>
        <dbReference type="ARBA" id="ARBA00023163"/>
    </source>
</evidence>
<dbReference type="PROSITE" id="PS51000">
    <property type="entry name" value="HTH_DEOR_2"/>
    <property type="match status" value="1"/>
</dbReference>
<reference evidence="4 5" key="1">
    <citation type="submission" date="2024-06" db="EMBL/GenBank/DDBJ databases">
        <authorList>
            <person name="Li F."/>
        </authorList>
    </citation>
    <scope>NUCLEOTIDE SEQUENCE [LARGE SCALE GENOMIC DNA]</scope>
    <source>
        <strain evidence="4 5">GXAS 311</strain>
    </source>
</reference>
<comment type="caution">
    <text evidence="4">The sequence shown here is derived from an EMBL/GenBank/DDBJ whole genome shotgun (WGS) entry which is preliminary data.</text>
</comment>
<gene>
    <name evidence="4" type="ORF">ABVT43_18550</name>
</gene>
<feature type="domain" description="HTH deoR-type" evidence="3">
    <location>
        <begin position="3"/>
        <end position="58"/>
    </location>
</feature>